<proteinExistence type="predicted"/>
<protein>
    <submittedName>
        <fullName evidence="2">Uncharacterized protein</fullName>
    </submittedName>
</protein>
<dbReference type="EMBL" id="KQ964250">
    <property type="protein sequence ID" value="KXJ91528.1"/>
    <property type="molecule type" value="Genomic_DNA"/>
</dbReference>
<reference evidence="3" key="1">
    <citation type="submission" date="2016-02" db="EMBL/GenBank/DDBJ databases">
        <title>Draft genome sequence of Microdochium bolleyi, a fungal endophyte of beachgrass.</title>
        <authorList>
            <consortium name="DOE Joint Genome Institute"/>
            <person name="David A.S."/>
            <person name="May G."/>
            <person name="Haridas S."/>
            <person name="Lim J."/>
            <person name="Wang M."/>
            <person name="Labutti K."/>
            <person name="Lipzen A."/>
            <person name="Barry K."/>
            <person name="Grigoriev I.V."/>
        </authorList>
    </citation>
    <scope>NUCLEOTIDE SEQUENCE [LARGE SCALE GENOMIC DNA]</scope>
    <source>
        <strain evidence="3">J235TASD1</strain>
    </source>
</reference>
<dbReference type="AlphaFoldDB" id="A0A136J2R0"/>
<keyword evidence="3" id="KW-1185">Reference proteome</keyword>
<feature type="region of interest" description="Disordered" evidence="1">
    <location>
        <begin position="197"/>
        <end position="231"/>
    </location>
</feature>
<evidence type="ECO:0000313" key="2">
    <source>
        <dbReference type="EMBL" id="KXJ91528.1"/>
    </source>
</evidence>
<sequence>MVYTPSKPRLPGKPPSKQKVSPEDWQITGLDLRPGDIPTRENKDFSKLHPSLLAPDFTEPGASQPDRFRTNVAVMLRAFDYFFDLREIEDFWDRLKRTVCQHFSTYAMELVAERYLAARQRYLEKNSINPEVGQGLELVITNLADKIMSKKRYGLRKHSHLHESFSERSESWARAVKRLDRLFGPLKEPPTKAYLASISGFKRPESPSSLMKQSPKDKSPFSETTYASTQT</sequence>
<gene>
    <name evidence="2" type="ORF">Micbo1qcDRAFT_195597</name>
</gene>
<feature type="compositionally biased region" description="Polar residues" evidence="1">
    <location>
        <begin position="221"/>
        <end position="231"/>
    </location>
</feature>
<dbReference type="OrthoDB" id="10575769at2759"/>
<feature type="region of interest" description="Disordered" evidence="1">
    <location>
        <begin position="1"/>
        <end position="41"/>
    </location>
</feature>
<name>A0A136J2R0_9PEZI</name>
<evidence type="ECO:0000256" key="1">
    <source>
        <dbReference type="SAM" id="MobiDB-lite"/>
    </source>
</evidence>
<dbReference type="InParanoid" id="A0A136J2R0"/>
<evidence type="ECO:0000313" key="3">
    <source>
        <dbReference type="Proteomes" id="UP000070501"/>
    </source>
</evidence>
<organism evidence="2 3">
    <name type="scientific">Microdochium bolleyi</name>
    <dbReference type="NCBI Taxonomy" id="196109"/>
    <lineage>
        <taxon>Eukaryota</taxon>
        <taxon>Fungi</taxon>
        <taxon>Dikarya</taxon>
        <taxon>Ascomycota</taxon>
        <taxon>Pezizomycotina</taxon>
        <taxon>Sordariomycetes</taxon>
        <taxon>Xylariomycetidae</taxon>
        <taxon>Xylariales</taxon>
        <taxon>Microdochiaceae</taxon>
        <taxon>Microdochium</taxon>
    </lineage>
</organism>
<accession>A0A136J2R0</accession>
<dbReference type="Proteomes" id="UP000070501">
    <property type="component" value="Unassembled WGS sequence"/>
</dbReference>